<dbReference type="RefSeq" id="WP_244561606.1">
    <property type="nucleotide sequence ID" value="NZ_FXBL01000002.1"/>
</dbReference>
<accession>A0A1X7MN93</accession>
<dbReference type="AlphaFoldDB" id="A0A1X7MN93"/>
<gene>
    <name evidence="1" type="ORF">SAMN02982922_0152</name>
</gene>
<protein>
    <recommendedName>
        <fullName evidence="3">DUF1403 family protein</fullName>
    </recommendedName>
</protein>
<evidence type="ECO:0008006" key="3">
    <source>
        <dbReference type="Google" id="ProtNLM"/>
    </source>
</evidence>
<proteinExistence type="predicted"/>
<sequence>MLFVMIRRPKSSLSRHATISGAASAVPMAVAPAWLRRAVPDAQSLAGKDVGLNALGPNALEEIAIAAGAAIGALDAVVRRQERWADAWRQRLALAAAAVTARQAGRIEDENALRDAVLLTRPGDNVGPAGSLFLGWRRLAGAPAAKLLTEASIAVVLDEFGFAHDDEVVNDLVEELRQLAASDGTVGMMTGAIAIAERHGFARALGAWLADALLAQRLGWTFAVPLLGAEAALGTSARSRRAAASSVAIRIETDPERAKGLLAAQARAALRAVDLSAELGRRADRLLAVAPKLRARAADAVVERLLSADAIVASEKIAGMSDRGLRRLFDRLVELGAVRELSGRPTFRIYGL</sequence>
<name>A0A1X7MN93_9HYPH</name>
<organism evidence="1 2">
    <name type="scientific">Mesorhizobium australicum</name>
    <dbReference type="NCBI Taxonomy" id="536018"/>
    <lineage>
        <taxon>Bacteria</taxon>
        <taxon>Pseudomonadati</taxon>
        <taxon>Pseudomonadota</taxon>
        <taxon>Alphaproteobacteria</taxon>
        <taxon>Hyphomicrobiales</taxon>
        <taxon>Phyllobacteriaceae</taxon>
        <taxon>Mesorhizobium</taxon>
    </lineage>
</organism>
<dbReference type="EMBL" id="FXBL01000002">
    <property type="protein sequence ID" value="SMH26319.1"/>
    <property type="molecule type" value="Genomic_DNA"/>
</dbReference>
<dbReference type="InterPro" id="IPR009843">
    <property type="entry name" value="DUF1403"/>
</dbReference>
<evidence type="ECO:0000313" key="1">
    <source>
        <dbReference type="EMBL" id="SMH26319.1"/>
    </source>
</evidence>
<keyword evidence="2" id="KW-1185">Reference proteome</keyword>
<dbReference type="Proteomes" id="UP000193083">
    <property type="component" value="Unassembled WGS sequence"/>
</dbReference>
<evidence type="ECO:0000313" key="2">
    <source>
        <dbReference type="Proteomes" id="UP000193083"/>
    </source>
</evidence>
<reference evidence="1 2" key="1">
    <citation type="submission" date="2017-04" db="EMBL/GenBank/DDBJ databases">
        <authorList>
            <person name="Afonso C.L."/>
            <person name="Miller P.J."/>
            <person name="Scott M.A."/>
            <person name="Spackman E."/>
            <person name="Goraichik I."/>
            <person name="Dimitrov K.M."/>
            <person name="Suarez D.L."/>
            <person name="Swayne D.E."/>
        </authorList>
    </citation>
    <scope>NUCLEOTIDE SEQUENCE [LARGE SCALE GENOMIC DNA]</scope>
    <source>
        <strain evidence="1 2">B5P</strain>
    </source>
</reference>
<dbReference type="Pfam" id="PF07183">
    <property type="entry name" value="DUF1403"/>
    <property type="match status" value="1"/>
</dbReference>